<keyword evidence="4" id="KW-1185">Reference proteome</keyword>
<evidence type="ECO:0000256" key="2">
    <source>
        <dbReference type="HAMAP-Rule" id="MF_00342"/>
    </source>
</evidence>
<dbReference type="InterPro" id="IPR005354">
    <property type="entry name" value="UPF0147"/>
</dbReference>
<dbReference type="EMBL" id="LHXQ01000009">
    <property type="protein sequence ID" value="KXA95276.1"/>
    <property type="molecule type" value="Genomic_DNA"/>
</dbReference>
<dbReference type="HAMAP" id="MF_00342">
    <property type="entry name" value="UPF0147"/>
    <property type="match status" value="1"/>
</dbReference>
<comment type="similarity">
    <text evidence="1 2">Belongs to the UPF0147 family.</text>
</comment>
<organism evidence="3 4">
    <name type="scientific">candidate division MSBL1 archaeon SCGC-AAA259I07</name>
    <dbReference type="NCBI Taxonomy" id="1698266"/>
    <lineage>
        <taxon>Archaea</taxon>
        <taxon>Methanobacteriati</taxon>
        <taxon>Methanobacteriota</taxon>
        <taxon>candidate division MSBL1</taxon>
    </lineage>
</organism>
<reference evidence="3 4" key="1">
    <citation type="journal article" date="2016" name="Sci. Rep.">
        <title>Metabolic traits of an uncultured archaeal lineage -MSBL1- from brine pools of the Red Sea.</title>
        <authorList>
            <person name="Mwirichia R."/>
            <person name="Alam I."/>
            <person name="Rashid M."/>
            <person name="Vinu M."/>
            <person name="Ba-Alawi W."/>
            <person name="Anthony Kamau A."/>
            <person name="Kamanda Ngugi D."/>
            <person name="Goker M."/>
            <person name="Klenk H.P."/>
            <person name="Bajic V."/>
            <person name="Stingl U."/>
        </authorList>
    </citation>
    <scope>NUCLEOTIDE SEQUENCE [LARGE SCALE GENOMIC DNA]</scope>
    <source>
        <strain evidence="3">SCGC-AAA259I07</strain>
    </source>
</reference>
<dbReference type="Pfam" id="PF03685">
    <property type="entry name" value="UPF0147"/>
    <property type="match status" value="1"/>
</dbReference>
<evidence type="ECO:0000313" key="3">
    <source>
        <dbReference type="EMBL" id="KXA95276.1"/>
    </source>
</evidence>
<dbReference type="NCBIfam" id="NF003319">
    <property type="entry name" value="PRK04330.1"/>
    <property type="match status" value="1"/>
</dbReference>
<name>A0A133UMF4_9EURY</name>
<dbReference type="Gene3D" id="1.20.1440.50">
    <property type="entry name" value="Ta0600-like"/>
    <property type="match status" value="1"/>
</dbReference>
<proteinExistence type="inferred from homology"/>
<evidence type="ECO:0000313" key="4">
    <source>
        <dbReference type="Proteomes" id="UP000070155"/>
    </source>
</evidence>
<accession>A0A133UMF4</accession>
<dbReference type="Proteomes" id="UP000070155">
    <property type="component" value="Unassembled WGS sequence"/>
</dbReference>
<dbReference type="InterPro" id="IPR023130">
    <property type="entry name" value="Ta0600-like_sf"/>
</dbReference>
<sequence>MTSQEEKLQQVAEVMDRISEDTSVPRNIRRAAREAKESLLEEGGDPVVKASSAISILDEISNDPNMPVHTRTTIWDALSILETIKE</sequence>
<protein>
    <recommendedName>
        <fullName evidence="2">UPF0147 protein AKJ36_01105</fullName>
    </recommendedName>
</protein>
<evidence type="ECO:0000256" key="1">
    <source>
        <dbReference type="ARBA" id="ARBA00005958"/>
    </source>
</evidence>
<dbReference type="AlphaFoldDB" id="A0A133UMF4"/>
<comment type="caution">
    <text evidence="3">The sequence shown here is derived from an EMBL/GenBank/DDBJ whole genome shotgun (WGS) entry which is preliminary data.</text>
</comment>
<dbReference type="SUPFAM" id="SSF158436">
    <property type="entry name" value="Ta0600-like"/>
    <property type="match status" value="1"/>
</dbReference>
<dbReference type="PATRIC" id="fig|1698266.3.peg.879"/>
<gene>
    <name evidence="3" type="ORF">AKJ36_01105</name>
</gene>